<keyword evidence="2" id="KW-1185">Reference proteome</keyword>
<evidence type="ECO:0000313" key="1">
    <source>
        <dbReference type="EMBL" id="CAG7820131.1"/>
    </source>
</evidence>
<name>A0A8J2KUS0_9HEXA</name>
<reference evidence="1" key="1">
    <citation type="submission" date="2021-06" db="EMBL/GenBank/DDBJ databases">
        <authorList>
            <person name="Hodson N. C."/>
            <person name="Mongue J. A."/>
            <person name="Jaron S. K."/>
        </authorList>
    </citation>
    <scope>NUCLEOTIDE SEQUENCE</scope>
</reference>
<dbReference type="EMBL" id="CAJVCH010470359">
    <property type="protein sequence ID" value="CAG7820131.1"/>
    <property type="molecule type" value="Genomic_DNA"/>
</dbReference>
<dbReference type="Proteomes" id="UP000708208">
    <property type="component" value="Unassembled WGS sequence"/>
</dbReference>
<dbReference type="AlphaFoldDB" id="A0A8J2KUS0"/>
<evidence type="ECO:0000313" key="2">
    <source>
        <dbReference type="Proteomes" id="UP000708208"/>
    </source>
</evidence>
<gene>
    <name evidence="1" type="ORF">AFUS01_LOCUS30537</name>
</gene>
<sequence>MCATTPTLLKVDVSPERGLLSDTKLAFSVTDSNGKAEGKEREIIHYKNMDHEDADAATQRGSRISDSVSQILLFHSVHRVEDPYTLSIFWDGRGEEHQKDLLALYFQWKNTLVVDM</sequence>
<protein>
    <submittedName>
        <fullName evidence="1">Uncharacterized protein</fullName>
    </submittedName>
</protein>
<accession>A0A8J2KUS0</accession>
<proteinExistence type="predicted"/>
<organism evidence="1 2">
    <name type="scientific">Allacma fusca</name>
    <dbReference type="NCBI Taxonomy" id="39272"/>
    <lineage>
        <taxon>Eukaryota</taxon>
        <taxon>Metazoa</taxon>
        <taxon>Ecdysozoa</taxon>
        <taxon>Arthropoda</taxon>
        <taxon>Hexapoda</taxon>
        <taxon>Collembola</taxon>
        <taxon>Symphypleona</taxon>
        <taxon>Sminthuridae</taxon>
        <taxon>Allacma</taxon>
    </lineage>
</organism>
<comment type="caution">
    <text evidence="1">The sequence shown here is derived from an EMBL/GenBank/DDBJ whole genome shotgun (WGS) entry which is preliminary data.</text>
</comment>